<evidence type="ECO:0000313" key="9">
    <source>
        <dbReference type="EMBL" id="TPP39782.1"/>
    </source>
</evidence>
<keyword evidence="4" id="KW-0256">Endoplasmic reticulum</keyword>
<feature type="transmembrane region" description="Helical" evidence="8">
    <location>
        <begin position="102"/>
        <end position="121"/>
    </location>
</feature>
<evidence type="ECO:0000256" key="6">
    <source>
        <dbReference type="ARBA" id="ARBA00023098"/>
    </source>
</evidence>
<dbReference type="PANTHER" id="PTHR23129:SF0">
    <property type="entry name" value="ACYL-COENZYME A DIPHOSPHATASE FITM2"/>
    <property type="match status" value="1"/>
</dbReference>
<organism evidence="9 10">
    <name type="scientific">Fasciola gigantica</name>
    <name type="common">Giant liver fluke</name>
    <dbReference type="NCBI Taxonomy" id="46835"/>
    <lineage>
        <taxon>Eukaryota</taxon>
        <taxon>Metazoa</taxon>
        <taxon>Spiralia</taxon>
        <taxon>Lophotrochozoa</taxon>
        <taxon>Platyhelminthes</taxon>
        <taxon>Trematoda</taxon>
        <taxon>Digenea</taxon>
        <taxon>Plagiorchiida</taxon>
        <taxon>Echinostomata</taxon>
        <taxon>Echinostomatoidea</taxon>
        <taxon>Fasciolidae</taxon>
        <taxon>Fasciola</taxon>
    </lineage>
</organism>
<evidence type="ECO:0000256" key="8">
    <source>
        <dbReference type="SAM" id="Phobius"/>
    </source>
</evidence>
<dbReference type="EMBL" id="SUNJ01015764">
    <property type="protein sequence ID" value="TPP39782.1"/>
    <property type="molecule type" value="Genomic_DNA"/>
</dbReference>
<gene>
    <name evidence="9" type="ORF">FGIG_09862</name>
</gene>
<evidence type="ECO:0000313" key="10">
    <source>
        <dbReference type="Proteomes" id="UP000316759"/>
    </source>
</evidence>
<feature type="transmembrane region" description="Helical" evidence="8">
    <location>
        <begin position="133"/>
        <end position="153"/>
    </location>
</feature>
<dbReference type="GO" id="GO:0019915">
    <property type="term" value="P:lipid storage"/>
    <property type="evidence" value="ECO:0007669"/>
    <property type="project" value="InterPro"/>
</dbReference>
<name>A0A504WSS0_FASGI</name>
<feature type="transmembrane region" description="Helical" evidence="8">
    <location>
        <begin position="63"/>
        <end position="82"/>
    </location>
</feature>
<evidence type="ECO:0000256" key="3">
    <source>
        <dbReference type="ARBA" id="ARBA00022801"/>
    </source>
</evidence>
<dbReference type="STRING" id="46835.A0A504WSS0"/>
<dbReference type="AlphaFoldDB" id="A0A504WSS0"/>
<feature type="transmembrane region" description="Helical" evidence="8">
    <location>
        <begin position="183"/>
        <end position="205"/>
    </location>
</feature>
<dbReference type="GO" id="GO:0010945">
    <property type="term" value="F:coenzyme A diphosphatase activity"/>
    <property type="evidence" value="ECO:0007669"/>
    <property type="project" value="InterPro"/>
</dbReference>
<comment type="caution">
    <text evidence="9">The sequence shown here is derived from an EMBL/GenBank/DDBJ whole genome shotgun (WGS) entry which is preliminary data.</text>
</comment>
<protein>
    <submittedName>
        <fullName evidence="9">Fat inducing protein 1</fullName>
    </submittedName>
</protein>
<evidence type="ECO:0000256" key="1">
    <source>
        <dbReference type="ARBA" id="ARBA00004477"/>
    </source>
</evidence>
<dbReference type="OrthoDB" id="5579088at2759"/>
<keyword evidence="10" id="KW-1185">Reference proteome</keyword>
<keyword evidence="7 8" id="KW-0472">Membrane</keyword>
<dbReference type="GO" id="GO:0005789">
    <property type="term" value="C:endoplasmic reticulum membrane"/>
    <property type="evidence" value="ECO:0007669"/>
    <property type="project" value="UniProtKB-SubCell"/>
</dbReference>
<dbReference type="HAMAP" id="MF_03230">
    <property type="entry name" value="FITM2"/>
    <property type="match status" value="1"/>
</dbReference>
<dbReference type="InterPro" id="IPR046401">
    <property type="entry name" value="FITM1/2"/>
</dbReference>
<feature type="transmembrane region" description="Helical" evidence="8">
    <location>
        <begin position="265"/>
        <end position="288"/>
    </location>
</feature>
<comment type="subcellular location">
    <subcellularLocation>
        <location evidence="1">Endoplasmic reticulum membrane</location>
        <topology evidence="1">Multi-pass membrane protein</topology>
    </subcellularLocation>
</comment>
<evidence type="ECO:0000256" key="4">
    <source>
        <dbReference type="ARBA" id="ARBA00022824"/>
    </source>
</evidence>
<dbReference type="InterPro" id="IPR019388">
    <property type="entry name" value="FIT"/>
</dbReference>
<dbReference type="GO" id="GO:0034389">
    <property type="term" value="P:lipid droplet organization"/>
    <property type="evidence" value="ECO:0007669"/>
    <property type="project" value="InterPro"/>
</dbReference>
<proteinExistence type="inferred from homology"/>
<keyword evidence="3" id="KW-0378">Hydrolase</keyword>
<evidence type="ECO:0000256" key="7">
    <source>
        <dbReference type="ARBA" id="ARBA00023136"/>
    </source>
</evidence>
<evidence type="ECO:0000256" key="2">
    <source>
        <dbReference type="ARBA" id="ARBA00022692"/>
    </source>
</evidence>
<feature type="transmembrane region" description="Helical" evidence="8">
    <location>
        <begin position="294"/>
        <end position="312"/>
    </location>
</feature>
<reference evidence="9 10" key="1">
    <citation type="submission" date="2019-04" db="EMBL/GenBank/DDBJ databases">
        <title>Annotation for the trematode Fasciola gigantica.</title>
        <authorList>
            <person name="Choi Y.-J."/>
        </authorList>
    </citation>
    <scope>NUCLEOTIDE SEQUENCE [LARGE SCALE GENOMIC DNA]</scope>
    <source>
        <strain evidence="9">Uganda_cow_1</strain>
    </source>
</reference>
<keyword evidence="6" id="KW-0443">Lipid metabolism</keyword>
<keyword evidence="2 8" id="KW-0812">Transmembrane</keyword>
<evidence type="ECO:0000256" key="5">
    <source>
        <dbReference type="ARBA" id="ARBA00022989"/>
    </source>
</evidence>
<sequence>MCLEMKQAAIRKFSAIRSPPLAPNESGATKKSVPGPASPLHVFNLLLFTTFRKPIFVDTNTKAGIYLCIAAGGSLLFDFVRAPPSYFSNKYNLLNQAFVKWGWGWTCIMLSTFVIFSSFIYTASNVKLMRAHILRIVIGTGCWYSVTGFLSFVHDLTGHCQPTNLTLNNEVRPMRRTLCHKAGGVWIGFDISGHCFLLVLANLWIMEELQCMQHWPRLAGLLKPFDQHSEAEVVPGSVARYGVTADQWKTARSAFRRLTGAVRAIFTFTACLSMIWDFMFLMTIIYFHTMPSKLFGTVIAVACWFVCYRVIFPCAKTGDWFGIAPGMPGDSPFDFVANRK</sequence>
<dbReference type="PANTHER" id="PTHR23129">
    <property type="entry name" value="ACYL-COENZYME A DIPHOSPHATASE FITM2"/>
    <property type="match status" value="1"/>
</dbReference>
<dbReference type="Pfam" id="PF10261">
    <property type="entry name" value="FIT"/>
    <property type="match status" value="1"/>
</dbReference>
<dbReference type="Proteomes" id="UP000316759">
    <property type="component" value="Unassembled WGS sequence"/>
</dbReference>
<dbReference type="GO" id="GO:0008654">
    <property type="term" value="P:phospholipid biosynthetic process"/>
    <property type="evidence" value="ECO:0007669"/>
    <property type="project" value="TreeGrafter"/>
</dbReference>
<accession>A0A504WSS0</accession>
<keyword evidence="5 8" id="KW-1133">Transmembrane helix</keyword>